<feature type="compositionally biased region" description="Polar residues" evidence="1">
    <location>
        <begin position="1092"/>
        <end position="1101"/>
    </location>
</feature>
<organism evidence="3 4">
    <name type="scientific">Paraphoma chrysanthemicola</name>
    <dbReference type="NCBI Taxonomy" id="798071"/>
    <lineage>
        <taxon>Eukaryota</taxon>
        <taxon>Fungi</taxon>
        <taxon>Dikarya</taxon>
        <taxon>Ascomycota</taxon>
        <taxon>Pezizomycotina</taxon>
        <taxon>Dothideomycetes</taxon>
        <taxon>Pleosporomycetidae</taxon>
        <taxon>Pleosporales</taxon>
        <taxon>Pleosporineae</taxon>
        <taxon>Phaeosphaeriaceae</taxon>
        <taxon>Paraphoma</taxon>
    </lineage>
</organism>
<keyword evidence="4" id="KW-1185">Reference proteome</keyword>
<dbReference type="OrthoDB" id="443402at2759"/>
<keyword evidence="2" id="KW-0472">Membrane</keyword>
<feature type="region of interest" description="Disordered" evidence="1">
    <location>
        <begin position="698"/>
        <end position="731"/>
    </location>
</feature>
<feature type="compositionally biased region" description="Basic and acidic residues" evidence="1">
    <location>
        <begin position="699"/>
        <end position="716"/>
    </location>
</feature>
<feature type="compositionally biased region" description="Basic residues" evidence="1">
    <location>
        <begin position="141"/>
        <end position="154"/>
    </location>
</feature>
<sequence length="1371" mass="153162">MPLINRYQTDMSSASQDDPTQRQQEPTLNRTASQAFSTDHSDGQGLVLDAIREGPVYASGEHDHSHKASARAFGSFERSTPGRPLPSSSSTSSTAQPQTSLPDFHSLFSATHDTAYGKQQQANVQHEDSEIPSPESQSARSSRRLKKANRRKLRQTQGDWVLIREMAPNPPDIAQQVSQQALDSDSGESDQPQNRKPININHVGVMRKRPVVSGPSPVLELHERNVRLAAEVAIQDRQNQLKRRLENAGTQSMLDGVAPAANPYLVEAESESESDIDIVRAKDRTEKMIYNAFKPPAQIGTPAIAQVDAQYEESVFIDKPASFMSSTQTKLRDDTEDRAESAQRVQEIAIEPQTGSRPKILGAPKTKAGLRKGALSKLSQIMSDRMGELSPPTPIDLEDVILGILQRATNGEEDNAGRIEYDQDSTNGRSLSERKVTLTKREAMRAVQAISALIKEDTSSAVSQPRSPVGGLNANSVFSEASHTLDLISKLTLASTHQLHSLKPTGTDHGYDDSIYSDVESVFSEVSNISSITGMSVRGFSSEQIAAATRELLSIFQDDETMQSVYKAAIYGDIGPRRFGTVFRKYLRSYARGLKDEAEDSLRYSAAQLVSVKARTIVLAILEKYSTGRMSEMSSDVMEQHSEEKNDSSSGDDDQMVGLDESAFNELTQVRAFWVNSTAFRELQDKLRRFVRLPVPPDSQHEARKDRIESSDNERPRKSHPITGSGDATQIIRSEDTSTSLKHHESAYKQSQSESAAVEYAVTAASTVLLGVLRHMLLCDENLLRLHRMIIERDLLETYAEVLVSFCSTSQWRGKDAFRVTGAPAAQFKDICLSAALGIADDVRALGAQAFSTKDSGHTIGQIVLSRIPDQITLVDTAQTILAKSSMGGLDLAMSSDEETQRQLKMDIAVSLLPMRLHEVLLAGHGHPLKLTSDPDLSHMNQFKAGVEEYTGVEWDWWPLAPRIPNPQLDEVRIEWNFINTRQFVCAPMAEAKILEEVTAIAAIPATRNYKYRGTTAFLDWAKHMKYIFQRAISWWRLLLVPFMTFLVRWSAWFCVPFLIGLPFTFYYLTLWSRQRVNASSQSQASSDSSSNKLGPTPTDSADQDGNKCGKRRSTASQLPVHDKVPSSHVPNHAMIDMLPSKNQGSHRVLFGVQGPRWSLDLEQIPVTSLLNDPTFFRELKKRYKKHRSVLKRIASPFRFRYCRFVKFEKFDVERVISQGDDLPEYPGVTDDYEYAPRPGRNPMITPKTFAVCLKACDSKCKWRLLNPWHDCIRLPPQTYRLRSIPKKKSEFDVHSDDVGLVAWGLEADYAVSFAYVAVYHLVPLLGAFSFWIYWLFRYPSDWQNAAVPALTVLALFAVIWIPLGKLISTA</sequence>
<evidence type="ECO:0000256" key="1">
    <source>
        <dbReference type="SAM" id="MobiDB-lite"/>
    </source>
</evidence>
<evidence type="ECO:0000313" key="3">
    <source>
        <dbReference type="EMBL" id="KAH7096085.1"/>
    </source>
</evidence>
<reference evidence="3" key="1">
    <citation type="journal article" date="2021" name="Nat. Commun.">
        <title>Genetic determinants of endophytism in the Arabidopsis root mycobiome.</title>
        <authorList>
            <person name="Mesny F."/>
            <person name="Miyauchi S."/>
            <person name="Thiergart T."/>
            <person name="Pickel B."/>
            <person name="Atanasova L."/>
            <person name="Karlsson M."/>
            <person name="Huettel B."/>
            <person name="Barry K.W."/>
            <person name="Haridas S."/>
            <person name="Chen C."/>
            <person name="Bauer D."/>
            <person name="Andreopoulos W."/>
            <person name="Pangilinan J."/>
            <person name="LaButti K."/>
            <person name="Riley R."/>
            <person name="Lipzen A."/>
            <person name="Clum A."/>
            <person name="Drula E."/>
            <person name="Henrissat B."/>
            <person name="Kohler A."/>
            <person name="Grigoriev I.V."/>
            <person name="Martin F.M."/>
            <person name="Hacquard S."/>
        </authorList>
    </citation>
    <scope>NUCLEOTIDE SEQUENCE</scope>
    <source>
        <strain evidence="3">MPI-SDFR-AT-0120</strain>
    </source>
</reference>
<comment type="caution">
    <text evidence="3">The sequence shown here is derived from an EMBL/GenBank/DDBJ whole genome shotgun (WGS) entry which is preliminary data.</text>
</comment>
<accession>A0A8K0W6C1</accession>
<feature type="compositionally biased region" description="Polar residues" evidence="1">
    <location>
        <begin position="1"/>
        <end position="38"/>
    </location>
</feature>
<feature type="region of interest" description="Disordered" evidence="1">
    <location>
        <begin position="175"/>
        <end position="198"/>
    </location>
</feature>
<dbReference type="EMBL" id="JAGMVJ010000001">
    <property type="protein sequence ID" value="KAH7096085.1"/>
    <property type="molecule type" value="Genomic_DNA"/>
</dbReference>
<feature type="compositionally biased region" description="Low complexity" evidence="1">
    <location>
        <begin position="78"/>
        <end position="102"/>
    </location>
</feature>
<feature type="transmembrane region" description="Helical" evidence="2">
    <location>
        <begin position="1343"/>
        <end position="1364"/>
    </location>
</feature>
<proteinExistence type="predicted"/>
<gene>
    <name evidence="3" type="ORF">FB567DRAFT_48711</name>
</gene>
<feature type="transmembrane region" description="Helical" evidence="2">
    <location>
        <begin position="1314"/>
        <end position="1337"/>
    </location>
</feature>
<feature type="region of interest" description="Disordered" evidence="1">
    <location>
        <begin position="632"/>
        <end position="657"/>
    </location>
</feature>
<keyword evidence="2" id="KW-1133">Transmembrane helix</keyword>
<protein>
    <submittedName>
        <fullName evidence="3">Uncharacterized protein</fullName>
    </submittedName>
</protein>
<feature type="compositionally biased region" description="Basic and acidic residues" evidence="1">
    <location>
        <begin position="638"/>
        <end position="647"/>
    </location>
</feature>
<keyword evidence="2" id="KW-0812">Transmembrane</keyword>
<name>A0A8K0W6C1_9PLEO</name>
<feature type="region of interest" description="Disordered" evidence="1">
    <location>
        <begin position="1"/>
        <end position="104"/>
    </location>
</feature>
<feature type="region of interest" description="Disordered" evidence="1">
    <location>
        <begin position="1082"/>
        <end position="1129"/>
    </location>
</feature>
<feature type="transmembrane region" description="Helical" evidence="2">
    <location>
        <begin position="1050"/>
        <end position="1069"/>
    </location>
</feature>
<dbReference type="Proteomes" id="UP000813461">
    <property type="component" value="Unassembled WGS sequence"/>
</dbReference>
<evidence type="ECO:0000256" key="2">
    <source>
        <dbReference type="SAM" id="Phobius"/>
    </source>
</evidence>
<feature type="region of interest" description="Disordered" evidence="1">
    <location>
        <begin position="117"/>
        <end position="161"/>
    </location>
</feature>
<feature type="compositionally biased region" description="Low complexity" evidence="1">
    <location>
        <begin position="1082"/>
        <end position="1091"/>
    </location>
</feature>
<feature type="compositionally biased region" description="Polar residues" evidence="1">
    <location>
        <begin position="175"/>
        <end position="196"/>
    </location>
</feature>
<evidence type="ECO:0000313" key="4">
    <source>
        <dbReference type="Proteomes" id="UP000813461"/>
    </source>
</evidence>